<comment type="caution">
    <text evidence="1">The sequence shown here is derived from an EMBL/GenBank/DDBJ whole genome shotgun (WGS) entry which is preliminary data.</text>
</comment>
<evidence type="ECO:0000313" key="1">
    <source>
        <dbReference type="EMBL" id="KAH7903590.1"/>
    </source>
</evidence>
<reference evidence="1" key="1">
    <citation type="journal article" date="2021" name="New Phytol.">
        <title>Evolutionary innovations through gain and loss of genes in the ectomycorrhizal Boletales.</title>
        <authorList>
            <person name="Wu G."/>
            <person name="Miyauchi S."/>
            <person name="Morin E."/>
            <person name="Kuo A."/>
            <person name="Drula E."/>
            <person name="Varga T."/>
            <person name="Kohler A."/>
            <person name="Feng B."/>
            <person name="Cao Y."/>
            <person name="Lipzen A."/>
            <person name="Daum C."/>
            <person name="Hundley H."/>
            <person name="Pangilinan J."/>
            <person name="Johnson J."/>
            <person name="Barry K."/>
            <person name="LaButti K."/>
            <person name="Ng V."/>
            <person name="Ahrendt S."/>
            <person name="Min B."/>
            <person name="Choi I.G."/>
            <person name="Park H."/>
            <person name="Plett J.M."/>
            <person name="Magnuson J."/>
            <person name="Spatafora J.W."/>
            <person name="Nagy L.G."/>
            <person name="Henrissat B."/>
            <person name="Grigoriev I.V."/>
            <person name="Yang Z.L."/>
            <person name="Xu J."/>
            <person name="Martin F.M."/>
        </authorList>
    </citation>
    <scope>NUCLEOTIDE SEQUENCE</scope>
    <source>
        <strain evidence="1">ATCC 28755</strain>
    </source>
</reference>
<name>A0ACB7ZR78_9AGAM</name>
<proteinExistence type="predicted"/>
<evidence type="ECO:0000313" key="2">
    <source>
        <dbReference type="Proteomes" id="UP000790377"/>
    </source>
</evidence>
<sequence>MQQFNTAGGVNRTFWEVTVDDLLSQASDDYQSLRNATDVPLPPVEVNDIRNITPWLRMTGWHIHTQPYHASDLVNLAKTPRNDDPLLPGLKDAVKSYFQAAVDLIPQTNLLVLQRLNTDDPAKGGISNTPLRKMQVDRTLDLYSQQTASLLAMLLRPKPDGYTIPLSDAPQTSLDRLMQAILDKEDLEGCIHAVLMGIWATSWEVTEENPIPCPTMRYLALTTLHLDGSHSPPHLVTPLIAKLTYCMRLAFLQQIKYLTDQNDFPSDSPACDLMQRWFTEKLESSFNNIRSLQHYATSQAMQTMSVPRIWWLDREKHTEMLYKGDKITVADIKGIFLQMENATLKAWEEKIILGTGLHIDYTAIQDDPSNRTMGHSFLLDQRNPQFHNPYRLRDAILADANLRTQFALFRHGTWTWNFHALQSWLWDYADFLVILLGRCEMLSGAPSRGTELTSMTFCNTKTQDIRNLCILGNHVTLLRDYHKGTQMTGYNKLIPHALDGFTSDMIIQALSIAHPFAVSAAHICFPGQPEIAQLYRQHIFVNHHKLFESPQLSHTMADFSLPTLGWNLGINSWRHISTAFKRHLCRLPQDLLDDEDDTASALQAGHSLATENRIYGVSADTLPSAASGAAEDIIPLFLDVSTHWQKLFGTVPGGLMLTYKQARAEYFDQLVADGTISKPTIGRLRDHAIPAILPAISEDRIINNIVEKLQPQFSGIQNALSLITDKLSDLSKPAVKPPMPPPPPPAPAAVDEWDNLPWDDQMEGLYVQDKPIVATTAEALDFNDDPPASPPRMPSPLPPPAPPREPDMAAALAVLRGLLKIPGAGWTSEAQYNTIRAVLAGQTDVLSILPTGGGKTMAILIPTLMDPTQISIVYLPLKSLMTDYIRKLPEMGIRYQVFD</sequence>
<dbReference type="Proteomes" id="UP000790377">
    <property type="component" value="Unassembled WGS sequence"/>
</dbReference>
<organism evidence="1 2">
    <name type="scientific">Hygrophoropsis aurantiaca</name>
    <dbReference type="NCBI Taxonomy" id="72124"/>
    <lineage>
        <taxon>Eukaryota</taxon>
        <taxon>Fungi</taxon>
        <taxon>Dikarya</taxon>
        <taxon>Basidiomycota</taxon>
        <taxon>Agaricomycotina</taxon>
        <taxon>Agaricomycetes</taxon>
        <taxon>Agaricomycetidae</taxon>
        <taxon>Boletales</taxon>
        <taxon>Coniophorineae</taxon>
        <taxon>Hygrophoropsidaceae</taxon>
        <taxon>Hygrophoropsis</taxon>
    </lineage>
</organism>
<keyword evidence="2" id="KW-1185">Reference proteome</keyword>
<dbReference type="EMBL" id="MU268872">
    <property type="protein sequence ID" value="KAH7903590.1"/>
    <property type="molecule type" value="Genomic_DNA"/>
</dbReference>
<feature type="non-terminal residue" evidence="1">
    <location>
        <position position="899"/>
    </location>
</feature>
<protein>
    <submittedName>
        <fullName evidence="1">Uncharacterized protein</fullName>
    </submittedName>
</protein>
<gene>
    <name evidence="1" type="ORF">BJ138DRAFT_1020380</name>
</gene>
<accession>A0ACB7ZR78</accession>